<dbReference type="RefSeq" id="WP_237869346.1">
    <property type="nucleotide sequence ID" value="NZ_JAKLTR010000003.1"/>
</dbReference>
<keyword evidence="1" id="KW-1133">Transmembrane helix</keyword>
<organism evidence="3 4">
    <name type="scientific">Terrimonas ginsenosidimutans</name>
    <dbReference type="NCBI Taxonomy" id="2908004"/>
    <lineage>
        <taxon>Bacteria</taxon>
        <taxon>Pseudomonadati</taxon>
        <taxon>Bacteroidota</taxon>
        <taxon>Chitinophagia</taxon>
        <taxon>Chitinophagales</taxon>
        <taxon>Chitinophagaceae</taxon>
        <taxon>Terrimonas</taxon>
    </lineage>
</organism>
<evidence type="ECO:0000256" key="1">
    <source>
        <dbReference type="SAM" id="Phobius"/>
    </source>
</evidence>
<dbReference type="InterPro" id="IPR010559">
    <property type="entry name" value="Sig_transdc_His_kin_internal"/>
</dbReference>
<name>A0ABS9KN01_9BACT</name>
<dbReference type="EMBL" id="JAKLTR010000003">
    <property type="protein sequence ID" value="MCG2613698.1"/>
    <property type="molecule type" value="Genomic_DNA"/>
</dbReference>
<keyword evidence="1" id="KW-0812">Transmembrane</keyword>
<dbReference type="Pfam" id="PF06580">
    <property type="entry name" value="His_kinase"/>
    <property type="match status" value="1"/>
</dbReference>
<feature type="transmembrane region" description="Helical" evidence="1">
    <location>
        <begin position="7"/>
        <end position="27"/>
    </location>
</feature>
<dbReference type="GO" id="GO:0016301">
    <property type="term" value="F:kinase activity"/>
    <property type="evidence" value="ECO:0007669"/>
    <property type="project" value="UniProtKB-KW"/>
</dbReference>
<dbReference type="PANTHER" id="PTHR34220">
    <property type="entry name" value="SENSOR HISTIDINE KINASE YPDA"/>
    <property type="match status" value="1"/>
</dbReference>
<dbReference type="InterPro" id="IPR050640">
    <property type="entry name" value="Bact_2-comp_sensor_kinase"/>
</dbReference>
<comment type="caution">
    <text evidence="3">The sequence shown here is derived from an EMBL/GenBank/DDBJ whole genome shotgun (WGS) entry which is preliminary data.</text>
</comment>
<proteinExistence type="predicted"/>
<feature type="transmembrane region" description="Helical" evidence="1">
    <location>
        <begin position="70"/>
        <end position="91"/>
    </location>
</feature>
<keyword evidence="3" id="KW-0808">Transferase</keyword>
<keyword evidence="1" id="KW-0472">Membrane</keyword>
<gene>
    <name evidence="3" type="ORF">LZZ85_05375</name>
</gene>
<keyword evidence="3" id="KW-0418">Kinase</keyword>
<keyword evidence="4" id="KW-1185">Reference proteome</keyword>
<reference evidence="3" key="1">
    <citation type="submission" date="2022-01" db="EMBL/GenBank/DDBJ databases">
        <authorList>
            <person name="Jo J.-H."/>
            <person name="Im W.-T."/>
        </authorList>
    </citation>
    <scope>NUCLEOTIDE SEQUENCE</scope>
    <source>
        <strain evidence="3">NA20</strain>
    </source>
</reference>
<dbReference type="Gene3D" id="3.30.565.10">
    <property type="entry name" value="Histidine kinase-like ATPase, C-terminal domain"/>
    <property type="match status" value="1"/>
</dbReference>
<feature type="transmembrane region" description="Helical" evidence="1">
    <location>
        <begin position="47"/>
        <end position="65"/>
    </location>
</feature>
<evidence type="ECO:0000259" key="2">
    <source>
        <dbReference type="Pfam" id="PF06580"/>
    </source>
</evidence>
<dbReference type="PANTHER" id="PTHR34220:SF7">
    <property type="entry name" value="SENSOR HISTIDINE KINASE YPDA"/>
    <property type="match status" value="1"/>
</dbReference>
<accession>A0ABS9KN01</accession>
<dbReference type="InterPro" id="IPR036890">
    <property type="entry name" value="HATPase_C_sf"/>
</dbReference>
<sequence length="338" mass="39572">MTKKQRLILYAFILVVLIWGLDLTVSLRDGDPITVRSVFSPFHFSQLIYSAITLALMHWIGTRFFAKKKYVLFCVASLLMIFVFTLLRYTIEEVIYPLVLDGLRNYPEKYGVWRYVLDNIYFGAVCIGVGISAFLLDNQVSNQRRQAELLQQNREAELLFLRSQVNPHFLFNTLNNIYSLVYEQSPKAPGAMLQLSELMRYILYEKKELVSVRREWSYIENFITLQKLRFDHDLQLDITVTGDTDKQLIPPYLLIPFIENAFKHGDFRNDSLHIRLDVSSAKMDFEISNKVSNRNKDESGGIGMDNVKRRLELLYPEKHILTYETEDSFYTARLVLNF</sequence>
<evidence type="ECO:0000313" key="3">
    <source>
        <dbReference type="EMBL" id="MCG2613698.1"/>
    </source>
</evidence>
<feature type="domain" description="Signal transduction histidine kinase internal region" evidence="2">
    <location>
        <begin position="156"/>
        <end position="233"/>
    </location>
</feature>
<dbReference type="Proteomes" id="UP001165367">
    <property type="component" value="Unassembled WGS sequence"/>
</dbReference>
<protein>
    <submittedName>
        <fullName evidence="3">Histidine kinase</fullName>
    </submittedName>
</protein>
<feature type="transmembrane region" description="Helical" evidence="1">
    <location>
        <begin position="111"/>
        <end position="136"/>
    </location>
</feature>
<evidence type="ECO:0000313" key="4">
    <source>
        <dbReference type="Proteomes" id="UP001165367"/>
    </source>
</evidence>